<evidence type="ECO:0000256" key="1">
    <source>
        <dbReference type="ARBA" id="ARBA00004651"/>
    </source>
</evidence>
<organism evidence="8 9">
    <name type="scientific">Shewanella japonica</name>
    <dbReference type="NCBI Taxonomy" id="93973"/>
    <lineage>
        <taxon>Bacteria</taxon>
        <taxon>Pseudomonadati</taxon>
        <taxon>Pseudomonadota</taxon>
        <taxon>Gammaproteobacteria</taxon>
        <taxon>Alteromonadales</taxon>
        <taxon>Shewanellaceae</taxon>
        <taxon>Shewanella</taxon>
    </lineage>
</organism>
<feature type="transmembrane region" description="Helical" evidence="6">
    <location>
        <begin position="381"/>
        <end position="410"/>
    </location>
</feature>
<name>A0ABM6JP06_9GAMM</name>
<dbReference type="InterPro" id="IPR001279">
    <property type="entry name" value="Metallo-B-lactamas"/>
</dbReference>
<sequence length="828" mass="93728">MLFSNLLPSLLPIWMASITLIIVLVTFKKWSFISGTLFGVLLVSICFNSLFSSQESNIPVKKQFKAEIVSLVSVNSDWISFDIRLLSEQSRFYDHYYRLIWQQPPELKVGQTWLLNARLKPITSPLNQGGFNQQKYLLSRHIVAKGTVKQGELVAYFAPFRQTIIDNLTPVLRSLDNSAVMQALLFGDKSLLSKQQWQQLRQTGTGHLVAISGLHLSVVFGLFLLLSRGMLFTCWPHSSRRNLLLSMLTATVFALGYGYLAGFAISTQRALVMLLALVVLTMVNQYASTWQRLIWALFAVLLIDPFASLSAGFWLSFSALAIILLTIDYTSLQQQTALSQESDSTDCIDSVDSNREQPSLYQRFVQEHQTRFRRLISQCKAFIVVFWAVQWRLALALGLVQAVLFGTFSFHSIWVNFLMVPWFSFVVIPLSIIALVLNLLLMIMPIPQNWSYILGETVMQLADLSLSPFQWLIGFSDAWPLALMRLPDNLILSVAFFILGLFLIKWSVHKTWRVVSSLLCIPFVMLTVQHWTLHHIDQFQHAVNEPIITDATLKPIHWQAHVIDVAQGMSVLLQQGNRGVLYDTGAAYGESFSYAERAIVPMLQAKGVTQLDYVIVSHNDNDHAGGLNVITKHYPEVIVIAEQAVIDKSINVSSELANEAPAHLLCENNQIKWLNLTIEMHINTLESNDNNRSCVAYIIDTQRRLFLAGDIEKETEYEFLKREVLAPVDVLLAPHHGSRTSSTLDFIDAVSPKHVIFTAGYANQYGFPKEDIQNRYKLKGAKTLVSGDSGQISIDFEPSNYAIREYRSDIAPFWYNSLFRFGEKVKAE</sequence>
<feature type="transmembrane region" description="Helical" evidence="6">
    <location>
        <begin position="490"/>
        <end position="508"/>
    </location>
</feature>
<dbReference type="Pfam" id="PF03772">
    <property type="entry name" value="Competence"/>
    <property type="match status" value="1"/>
</dbReference>
<feature type="transmembrane region" description="Helical" evidence="6">
    <location>
        <begin position="243"/>
        <end position="263"/>
    </location>
</feature>
<feature type="transmembrane region" description="Helical" evidence="6">
    <location>
        <begin position="32"/>
        <end position="51"/>
    </location>
</feature>
<feature type="transmembrane region" description="Helical" evidence="6">
    <location>
        <begin position="514"/>
        <end position="533"/>
    </location>
</feature>
<keyword evidence="9" id="KW-1185">Reference proteome</keyword>
<dbReference type="Proteomes" id="UP000191820">
    <property type="component" value="Chromosome"/>
</dbReference>
<dbReference type="NCBIfam" id="TIGR00361">
    <property type="entry name" value="ComEC_Rec2"/>
    <property type="match status" value="1"/>
</dbReference>
<evidence type="ECO:0000256" key="2">
    <source>
        <dbReference type="ARBA" id="ARBA00022475"/>
    </source>
</evidence>
<dbReference type="NCBIfam" id="TIGR00360">
    <property type="entry name" value="ComEC_N-term"/>
    <property type="match status" value="1"/>
</dbReference>
<reference evidence="8 9" key="1">
    <citation type="submission" date="2017-03" db="EMBL/GenBank/DDBJ databases">
        <title>Genome sequencing of Shewanella japonica KCTC 22435.</title>
        <authorList>
            <person name="Kim K.M."/>
        </authorList>
    </citation>
    <scope>NUCLEOTIDE SEQUENCE [LARGE SCALE GENOMIC DNA]</scope>
    <source>
        <strain evidence="8 9">KCTC 22435</strain>
    </source>
</reference>
<evidence type="ECO:0000256" key="3">
    <source>
        <dbReference type="ARBA" id="ARBA00022692"/>
    </source>
</evidence>
<dbReference type="InterPro" id="IPR025405">
    <property type="entry name" value="DUF4131"/>
</dbReference>
<evidence type="ECO:0000256" key="6">
    <source>
        <dbReference type="SAM" id="Phobius"/>
    </source>
</evidence>
<dbReference type="InterPro" id="IPR036866">
    <property type="entry name" value="RibonucZ/Hydroxyglut_hydro"/>
</dbReference>
<evidence type="ECO:0000256" key="4">
    <source>
        <dbReference type="ARBA" id="ARBA00022989"/>
    </source>
</evidence>
<dbReference type="Pfam" id="PF00753">
    <property type="entry name" value="Lactamase_B"/>
    <property type="match status" value="1"/>
</dbReference>
<feature type="transmembrane region" description="Helical" evidence="6">
    <location>
        <begin position="7"/>
        <end position="26"/>
    </location>
</feature>
<feature type="transmembrane region" description="Helical" evidence="6">
    <location>
        <begin position="293"/>
        <end position="325"/>
    </location>
</feature>
<dbReference type="Pfam" id="PF13567">
    <property type="entry name" value="DUF4131"/>
    <property type="match status" value="1"/>
</dbReference>
<feature type="transmembrane region" description="Helical" evidence="6">
    <location>
        <begin position="270"/>
        <end position="287"/>
    </location>
</feature>
<comment type="subcellular location">
    <subcellularLocation>
        <location evidence="1">Cell membrane</location>
        <topology evidence="1">Multi-pass membrane protein</topology>
    </subcellularLocation>
</comment>
<gene>
    <name evidence="8" type="ORF">SJ2017_2477</name>
</gene>
<dbReference type="InterPro" id="IPR035681">
    <property type="entry name" value="ComA-like_MBL"/>
</dbReference>
<protein>
    <submittedName>
        <fullName evidence="8">ComEC family competence protein</fullName>
    </submittedName>
</protein>
<keyword evidence="4 6" id="KW-1133">Transmembrane helix</keyword>
<dbReference type="InterPro" id="IPR004477">
    <property type="entry name" value="ComEC_N"/>
</dbReference>
<feature type="domain" description="Metallo-beta-lactamase" evidence="7">
    <location>
        <begin position="567"/>
        <end position="761"/>
    </location>
</feature>
<accession>A0ABM6JP06</accession>
<keyword evidence="2" id="KW-1003">Cell membrane</keyword>
<feature type="transmembrane region" description="Helical" evidence="6">
    <location>
        <begin position="208"/>
        <end position="231"/>
    </location>
</feature>
<evidence type="ECO:0000313" key="9">
    <source>
        <dbReference type="Proteomes" id="UP000191820"/>
    </source>
</evidence>
<keyword evidence="3 6" id="KW-0812">Transmembrane</keyword>
<dbReference type="SUPFAM" id="SSF56281">
    <property type="entry name" value="Metallo-hydrolase/oxidoreductase"/>
    <property type="match status" value="1"/>
</dbReference>
<dbReference type="InterPro" id="IPR052159">
    <property type="entry name" value="Competence_DNA_uptake"/>
</dbReference>
<feature type="transmembrane region" description="Helical" evidence="6">
    <location>
        <begin position="422"/>
        <end position="443"/>
    </location>
</feature>
<dbReference type="Gene3D" id="3.60.15.10">
    <property type="entry name" value="Ribonuclease Z/Hydroxyacylglutathione hydrolase-like"/>
    <property type="match status" value="1"/>
</dbReference>
<keyword evidence="5 6" id="KW-0472">Membrane</keyword>
<dbReference type="EMBL" id="CP020472">
    <property type="protein sequence ID" value="ARD22767.1"/>
    <property type="molecule type" value="Genomic_DNA"/>
</dbReference>
<dbReference type="InterPro" id="IPR004797">
    <property type="entry name" value="Competence_ComEC/Rec2"/>
</dbReference>
<dbReference type="CDD" id="cd07731">
    <property type="entry name" value="ComA-like_MBL-fold"/>
    <property type="match status" value="1"/>
</dbReference>
<proteinExistence type="predicted"/>
<evidence type="ECO:0000259" key="7">
    <source>
        <dbReference type="SMART" id="SM00849"/>
    </source>
</evidence>
<dbReference type="PANTHER" id="PTHR30619:SF1">
    <property type="entry name" value="RECOMBINATION PROTEIN 2"/>
    <property type="match status" value="1"/>
</dbReference>
<dbReference type="PANTHER" id="PTHR30619">
    <property type="entry name" value="DNA INTERNALIZATION/COMPETENCE PROTEIN COMEC/REC2"/>
    <property type="match status" value="1"/>
</dbReference>
<evidence type="ECO:0000313" key="8">
    <source>
        <dbReference type="EMBL" id="ARD22767.1"/>
    </source>
</evidence>
<dbReference type="SMART" id="SM00849">
    <property type="entry name" value="Lactamase_B"/>
    <property type="match status" value="1"/>
</dbReference>
<evidence type="ECO:0000256" key="5">
    <source>
        <dbReference type="ARBA" id="ARBA00023136"/>
    </source>
</evidence>